<evidence type="ECO:0000313" key="4">
    <source>
        <dbReference type="Proteomes" id="UP000286773"/>
    </source>
</evidence>
<reference evidence="3 4" key="1">
    <citation type="submission" date="2017-05" db="EMBL/GenBank/DDBJ databases">
        <title>Vagococcus spp. assemblies.</title>
        <authorList>
            <person name="Gulvik C.A."/>
        </authorList>
    </citation>
    <scope>NUCLEOTIDE SEQUENCE [LARGE SCALE GENOMIC DNA]</scope>
    <source>
        <strain evidence="3 4">LMG 24798</strain>
    </source>
</reference>
<sequence length="281" mass="32373">MCRALGISRQTYYYKVKPVRSESDLEEAVETSFQQSRYNYGARKIKADLAQQGICVSRRKVRRIMSQRQLVSNYTRAQFKPHKTPVNDTTLPNLLKREFKSDCPLEKIVTDLTYVRVGQAWYYVCFVTDLFNREIIGSSYGSRKDAELVKRALQSIRGSLAKVSIFHTDRGKEFDNALISEVLETFGIAHSLSQKGCPYDNAVAESTYKSFKMEFVYPNQFETPESLGLGLLDYVNWWNHWRLHEALGYQTPVSLRTQRLAKLSLDSEPVCDTVTETILTF</sequence>
<organism evidence="3 4">
    <name type="scientific">Vagococcus acidifermentans</name>
    <dbReference type="NCBI Taxonomy" id="564710"/>
    <lineage>
        <taxon>Bacteria</taxon>
        <taxon>Bacillati</taxon>
        <taxon>Bacillota</taxon>
        <taxon>Bacilli</taxon>
        <taxon>Lactobacillales</taxon>
        <taxon>Enterococcaceae</taxon>
        <taxon>Vagococcus</taxon>
    </lineage>
</organism>
<protein>
    <recommendedName>
        <fullName evidence="2">Integrase catalytic domain-containing protein</fullName>
    </recommendedName>
</protein>
<dbReference type="Pfam" id="PF00665">
    <property type="entry name" value="rve"/>
    <property type="match status" value="1"/>
</dbReference>
<evidence type="ECO:0000256" key="1">
    <source>
        <dbReference type="ARBA" id="ARBA00002286"/>
    </source>
</evidence>
<dbReference type="GO" id="GO:0015074">
    <property type="term" value="P:DNA integration"/>
    <property type="evidence" value="ECO:0007669"/>
    <property type="project" value="InterPro"/>
</dbReference>
<feature type="domain" description="Integrase catalytic" evidence="2">
    <location>
        <begin position="100"/>
        <end position="260"/>
    </location>
</feature>
<dbReference type="InterPro" id="IPR036397">
    <property type="entry name" value="RNaseH_sf"/>
</dbReference>
<dbReference type="PROSITE" id="PS50994">
    <property type="entry name" value="INTEGRASE"/>
    <property type="match status" value="1"/>
</dbReference>
<dbReference type="InterPro" id="IPR001584">
    <property type="entry name" value="Integrase_cat-core"/>
</dbReference>
<dbReference type="InterPro" id="IPR048020">
    <property type="entry name" value="Transpos_IS3"/>
</dbReference>
<dbReference type="NCBIfam" id="NF033516">
    <property type="entry name" value="transpos_IS3"/>
    <property type="match status" value="1"/>
</dbReference>
<dbReference type="InterPro" id="IPR050900">
    <property type="entry name" value="Transposase_IS3/IS150/IS904"/>
</dbReference>
<accession>A0A430AL35</accession>
<gene>
    <name evidence="3" type="ORF">CBF27_13965</name>
</gene>
<dbReference type="Pfam" id="PF13333">
    <property type="entry name" value="rve_2"/>
    <property type="match status" value="1"/>
</dbReference>
<dbReference type="Proteomes" id="UP000286773">
    <property type="component" value="Unassembled WGS sequence"/>
</dbReference>
<dbReference type="PANTHER" id="PTHR46889">
    <property type="entry name" value="TRANSPOSASE INSF FOR INSERTION SEQUENCE IS3B-RELATED"/>
    <property type="match status" value="1"/>
</dbReference>
<dbReference type="Gene3D" id="3.30.420.10">
    <property type="entry name" value="Ribonuclease H-like superfamily/Ribonuclease H"/>
    <property type="match status" value="1"/>
</dbReference>
<dbReference type="SUPFAM" id="SSF53098">
    <property type="entry name" value="Ribonuclease H-like"/>
    <property type="match status" value="1"/>
</dbReference>
<evidence type="ECO:0000259" key="2">
    <source>
        <dbReference type="PROSITE" id="PS50994"/>
    </source>
</evidence>
<dbReference type="Pfam" id="PF13276">
    <property type="entry name" value="HTH_21"/>
    <property type="match status" value="1"/>
</dbReference>
<evidence type="ECO:0000313" key="3">
    <source>
        <dbReference type="EMBL" id="RSU08831.1"/>
    </source>
</evidence>
<dbReference type="InterPro" id="IPR012337">
    <property type="entry name" value="RNaseH-like_sf"/>
</dbReference>
<name>A0A430AL35_9ENTE</name>
<dbReference type="PANTHER" id="PTHR46889:SF5">
    <property type="entry name" value="INTEGRASE PROTEIN"/>
    <property type="match status" value="1"/>
</dbReference>
<comment type="caution">
    <text evidence="3">The sequence shown here is derived from an EMBL/GenBank/DDBJ whole genome shotgun (WGS) entry which is preliminary data.</text>
</comment>
<dbReference type="InterPro" id="IPR025948">
    <property type="entry name" value="HTH-like_dom"/>
</dbReference>
<comment type="function">
    <text evidence="1">Involved in the transposition of the insertion sequence.</text>
</comment>
<dbReference type="EMBL" id="NGKC01000038">
    <property type="protein sequence ID" value="RSU08831.1"/>
    <property type="molecule type" value="Genomic_DNA"/>
</dbReference>
<keyword evidence="4" id="KW-1185">Reference proteome</keyword>
<proteinExistence type="predicted"/>
<dbReference type="GO" id="GO:0003676">
    <property type="term" value="F:nucleic acid binding"/>
    <property type="evidence" value="ECO:0007669"/>
    <property type="project" value="InterPro"/>
</dbReference>
<dbReference type="AlphaFoldDB" id="A0A430AL35"/>